<dbReference type="RefSeq" id="WP_132030204.1">
    <property type="nucleotide sequence ID" value="NZ_SMAI01000002.1"/>
</dbReference>
<dbReference type="InterPro" id="IPR036259">
    <property type="entry name" value="MFS_trans_sf"/>
</dbReference>
<feature type="domain" description="Major facilitator superfamily (MFS) profile" evidence="5">
    <location>
        <begin position="17"/>
        <end position="397"/>
    </location>
</feature>
<reference evidence="6 7" key="1">
    <citation type="submission" date="2019-03" db="EMBL/GenBank/DDBJ databases">
        <title>Genomic Encyclopedia of Type Strains, Phase IV (KMG-IV): sequencing the most valuable type-strain genomes for metagenomic binning, comparative biology and taxonomic classification.</title>
        <authorList>
            <person name="Goeker M."/>
        </authorList>
    </citation>
    <scope>NUCLEOTIDE SEQUENCE [LARGE SCALE GENOMIC DNA]</scope>
    <source>
        <strain evidence="6 7">DSM 9035</strain>
    </source>
</reference>
<feature type="transmembrane region" description="Helical" evidence="4">
    <location>
        <begin position="171"/>
        <end position="194"/>
    </location>
</feature>
<accession>A0A4R3M651</accession>
<proteinExistence type="predicted"/>
<dbReference type="EMBL" id="SMAI01000002">
    <property type="protein sequence ID" value="TCT06725.1"/>
    <property type="molecule type" value="Genomic_DNA"/>
</dbReference>
<name>A0A4R3M651_9HYPH</name>
<dbReference type="GO" id="GO:0022857">
    <property type="term" value="F:transmembrane transporter activity"/>
    <property type="evidence" value="ECO:0007669"/>
    <property type="project" value="InterPro"/>
</dbReference>
<dbReference type="PROSITE" id="PS50850">
    <property type="entry name" value="MFS"/>
    <property type="match status" value="1"/>
</dbReference>
<evidence type="ECO:0000256" key="1">
    <source>
        <dbReference type="ARBA" id="ARBA00022692"/>
    </source>
</evidence>
<gene>
    <name evidence="6" type="ORF">EDC64_102204</name>
</gene>
<organism evidence="6 7">
    <name type="scientific">Aquabacter spiritensis</name>
    <dbReference type="NCBI Taxonomy" id="933073"/>
    <lineage>
        <taxon>Bacteria</taxon>
        <taxon>Pseudomonadati</taxon>
        <taxon>Pseudomonadota</taxon>
        <taxon>Alphaproteobacteria</taxon>
        <taxon>Hyphomicrobiales</taxon>
        <taxon>Xanthobacteraceae</taxon>
        <taxon>Aquabacter</taxon>
    </lineage>
</organism>
<evidence type="ECO:0000313" key="6">
    <source>
        <dbReference type="EMBL" id="TCT06725.1"/>
    </source>
</evidence>
<protein>
    <submittedName>
        <fullName evidence="6">Putative MFS family arabinose efflux permease</fullName>
    </submittedName>
</protein>
<feature type="transmembrane region" description="Helical" evidence="4">
    <location>
        <begin position="107"/>
        <end position="126"/>
    </location>
</feature>
<sequence length="408" mass="41714">MGQDVGKGGTRRRDASVVALVSAAHFVSHFYMLLLPPLFLAVQADFDVGFTTLGLPLAAFSLVTVLLQVPVGGLADAWSARGVFMLGLLLGAAAVAAAALSSSFTGLVVAFGVLGLANTAYHPAAYRILAYRIAPERLGYAFSVHTFSGFLGAACAPGILILLASLFGWRMAMLCAAGLGAVVALILLAGWPLLADRSSAPVTTAPSGPTRIWSAEVVRNLFVFACLAASNAGVQGYTVVALTQAWGMPIVAGAAAVSSYLFLLTLGVLVGGFVAERFPRHDLVMATGLGASAAALVLVGLLQFDATMLLVVFAVGGFTNGLVLPSRDLIVKAATPAGAFGRVFAIVTTGFSLGNMVAPFIFGPLMDHGAPRGVFLVVAAFTLGAIVLSLVGRRRPPALSSAPAAVVD</sequence>
<feature type="transmembrane region" description="Helical" evidence="4">
    <location>
        <begin position="246"/>
        <end position="271"/>
    </location>
</feature>
<dbReference type="Gene3D" id="1.20.1250.20">
    <property type="entry name" value="MFS general substrate transporter like domains"/>
    <property type="match status" value="2"/>
</dbReference>
<keyword evidence="2 4" id="KW-1133">Transmembrane helix</keyword>
<dbReference type="InterPro" id="IPR020846">
    <property type="entry name" value="MFS_dom"/>
</dbReference>
<comment type="caution">
    <text evidence="6">The sequence shown here is derived from an EMBL/GenBank/DDBJ whole genome shotgun (WGS) entry which is preliminary data.</text>
</comment>
<feature type="transmembrane region" description="Helical" evidence="4">
    <location>
        <begin position="48"/>
        <end position="71"/>
    </location>
</feature>
<evidence type="ECO:0000256" key="2">
    <source>
        <dbReference type="ARBA" id="ARBA00022989"/>
    </source>
</evidence>
<feature type="transmembrane region" description="Helical" evidence="4">
    <location>
        <begin position="308"/>
        <end position="327"/>
    </location>
</feature>
<feature type="transmembrane region" description="Helical" evidence="4">
    <location>
        <begin position="339"/>
        <end position="362"/>
    </location>
</feature>
<dbReference type="OrthoDB" id="8894129at2"/>
<dbReference type="GO" id="GO:0005886">
    <property type="term" value="C:plasma membrane"/>
    <property type="evidence" value="ECO:0007669"/>
    <property type="project" value="TreeGrafter"/>
</dbReference>
<dbReference type="SUPFAM" id="SSF103473">
    <property type="entry name" value="MFS general substrate transporter"/>
    <property type="match status" value="1"/>
</dbReference>
<keyword evidence="3 4" id="KW-0472">Membrane</keyword>
<dbReference type="InterPro" id="IPR011701">
    <property type="entry name" value="MFS"/>
</dbReference>
<feature type="transmembrane region" description="Helical" evidence="4">
    <location>
        <begin position="138"/>
        <end position="165"/>
    </location>
</feature>
<dbReference type="PANTHER" id="PTHR43129:SF1">
    <property type="entry name" value="FOSMIDOMYCIN RESISTANCE PROTEIN"/>
    <property type="match status" value="1"/>
</dbReference>
<feature type="transmembrane region" description="Helical" evidence="4">
    <location>
        <begin position="17"/>
        <end position="42"/>
    </location>
</feature>
<dbReference type="AlphaFoldDB" id="A0A4R3M651"/>
<feature type="transmembrane region" description="Helical" evidence="4">
    <location>
        <begin position="374"/>
        <end position="391"/>
    </location>
</feature>
<evidence type="ECO:0000256" key="3">
    <source>
        <dbReference type="ARBA" id="ARBA00023136"/>
    </source>
</evidence>
<evidence type="ECO:0000256" key="4">
    <source>
        <dbReference type="SAM" id="Phobius"/>
    </source>
</evidence>
<dbReference type="PANTHER" id="PTHR43129">
    <property type="entry name" value="FOSMIDOMYCIN RESISTANCE PROTEIN"/>
    <property type="match status" value="1"/>
</dbReference>
<feature type="transmembrane region" description="Helical" evidence="4">
    <location>
        <begin position="283"/>
        <end position="302"/>
    </location>
</feature>
<dbReference type="Proteomes" id="UP000294664">
    <property type="component" value="Unassembled WGS sequence"/>
</dbReference>
<evidence type="ECO:0000259" key="5">
    <source>
        <dbReference type="PROSITE" id="PS50850"/>
    </source>
</evidence>
<feature type="transmembrane region" description="Helical" evidence="4">
    <location>
        <begin position="83"/>
        <end position="101"/>
    </location>
</feature>
<keyword evidence="7" id="KW-1185">Reference proteome</keyword>
<evidence type="ECO:0000313" key="7">
    <source>
        <dbReference type="Proteomes" id="UP000294664"/>
    </source>
</evidence>
<feature type="transmembrane region" description="Helical" evidence="4">
    <location>
        <begin position="221"/>
        <end position="240"/>
    </location>
</feature>
<dbReference type="Pfam" id="PF07690">
    <property type="entry name" value="MFS_1"/>
    <property type="match status" value="1"/>
</dbReference>
<keyword evidence="1 4" id="KW-0812">Transmembrane</keyword>